<dbReference type="Proteomes" id="UP000547209">
    <property type="component" value="Unassembled WGS sequence"/>
</dbReference>
<dbReference type="SUPFAM" id="SSF52833">
    <property type="entry name" value="Thioredoxin-like"/>
    <property type="match status" value="1"/>
</dbReference>
<reference evidence="2 3" key="1">
    <citation type="submission" date="2020-08" db="EMBL/GenBank/DDBJ databases">
        <title>Cohnella phylogeny.</title>
        <authorList>
            <person name="Dunlap C."/>
        </authorList>
    </citation>
    <scope>NUCLEOTIDE SEQUENCE [LARGE SCALE GENOMIC DNA]</scope>
    <source>
        <strain evidence="2 3">DSM 28246</strain>
    </source>
</reference>
<dbReference type="EMBL" id="JACJVP010000031">
    <property type="protein sequence ID" value="MBB6672907.1"/>
    <property type="molecule type" value="Genomic_DNA"/>
</dbReference>
<accession>A0A7X0VGA7</accession>
<protein>
    <recommendedName>
        <fullName evidence="4">Thioredoxin domain-containing protein</fullName>
    </recommendedName>
</protein>
<dbReference type="RefSeq" id="WP_185670762.1">
    <property type="nucleotide sequence ID" value="NZ_JACJVP010000031.1"/>
</dbReference>
<feature type="region of interest" description="Disordered" evidence="1">
    <location>
        <begin position="1"/>
        <end position="22"/>
    </location>
</feature>
<proteinExistence type="predicted"/>
<evidence type="ECO:0008006" key="4">
    <source>
        <dbReference type="Google" id="ProtNLM"/>
    </source>
</evidence>
<evidence type="ECO:0000256" key="1">
    <source>
        <dbReference type="SAM" id="MobiDB-lite"/>
    </source>
</evidence>
<dbReference type="AlphaFoldDB" id="A0A7X0VGA7"/>
<comment type="caution">
    <text evidence="2">The sequence shown here is derived from an EMBL/GenBank/DDBJ whole genome shotgun (WGS) entry which is preliminary data.</text>
</comment>
<sequence>MKKMFQGPPSTDDIIPKPAGDETIPSTAGRTALVFASMHCLDCIDLLPHLASAARAMPEYSFRLFTTGDEADNREMADYFGWTFPVIALAQEEMGRRYAISALPYAILTDDEGRVAAAGTAHDEAELVALRDGIRTKGGEAYGMRMSAGNVP</sequence>
<dbReference type="Gene3D" id="3.40.30.10">
    <property type="entry name" value="Glutaredoxin"/>
    <property type="match status" value="1"/>
</dbReference>
<dbReference type="InterPro" id="IPR036249">
    <property type="entry name" value="Thioredoxin-like_sf"/>
</dbReference>
<evidence type="ECO:0000313" key="3">
    <source>
        <dbReference type="Proteomes" id="UP000547209"/>
    </source>
</evidence>
<evidence type="ECO:0000313" key="2">
    <source>
        <dbReference type="EMBL" id="MBB6672907.1"/>
    </source>
</evidence>
<keyword evidence="3" id="KW-1185">Reference proteome</keyword>
<organism evidence="2 3">
    <name type="scientific">Cohnella nanjingensis</name>
    <dbReference type="NCBI Taxonomy" id="1387779"/>
    <lineage>
        <taxon>Bacteria</taxon>
        <taxon>Bacillati</taxon>
        <taxon>Bacillota</taxon>
        <taxon>Bacilli</taxon>
        <taxon>Bacillales</taxon>
        <taxon>Paenibacillaceae</taxon>
        <taxon>Cohnella</taxon>
    </lineage>
</organism>
<name>A0A7X0VGA7_9BACL</name>
<gene>
    <name evidence="2" type="ORF">H7C19_19680</name>
</gene>